<protein>
    <submittedName>
        <fullName evidence="4">Uncharacterized protein LOC100375434</fullName>
    </submittedName>
</protein>
<name>A0ABM0GU35_SACKO</name>
<evidence type="ECO:0000313" key="4">
    <source>
        <dbReference type="RefSeq" id="XP_002737384.1"/>
    </source>
</evidence>
<feature type="compositionally biased region" description="Polar residues" evidence="1">
    <location>
        <begin position="126"/>
        <end position="136"/>
    </location>
</feature>
<dbReference type="Proteomes" id="UP000694865">
    <property type="component" value="Unplaced"/>
</dbReference>
<evidence type="ECO:0000256" key="1">
    <source>
        <dbReference type="SAM" id="MobiDB-lite"/>
    </source>
</evidence>
<dbReference type="GeneID" id="100375434"/>
<feature type="region of interest" description="Disordered" evidence="1">
    <location>
        <begin position="118"/>
        <end position="145"/>
    </location>
</feature>
<proteinExistence type="predicted"/>
<reference evidence="4" key="1">
    <citation type="submission" date="2025-08" db="UniProtKB">
        <authorList>
            <consortium name="RefSeq"/>
        </authorList>
    </citation>
    <scope>IDENTIFICATION</scope>
    <source>
        <tissue evidence="4">Testes</tissue>
    </source>
</reference>
<organism evidence="3 4">
    <name type="scientific">Saccoglossus kowalevskii</name>
    <name type="common">Acorn worm</name>
    <dbReference type="NCBI Taxonomy" id="10224"/>
    <lineage>
        <taxon>Eukaryota</taxon>
        <taxon>Metazoa</taxon>
        <taxon>Hemichordata</taxon>
        <taxon>Enteropneusta</taxon>
        <taxon>Harrimaniidae</taxon>
        <taxon>Saccoglossus</taxon>
    </lineage>
</organism>
<evidence type="ECO:0000313" key="3">
    <source>
        <dbReference type="Proteomes" id="UP000694865"/>
    </source>
</evidence>
<feature type="chain" id="PRO_5047121512" evidence="2">
    <location>
        <begin position="22"/>
        <end position="162"/>
    </location>
</feature>
<gene>
    <name evidence="4" type="primary">LOC100375434</name>
</gene>
<evidence type="ECO:0000256" key="2">
    <source>
        <dbReference type="SAM" id="SignalP"/>
    </source>
</evidence>
<accession>A0ABM0GU35</accession>
<sequence length="162" mass="18440">MMLNALPFLAVLLQIFASCQAAPIEAAVDDSQLKHIRTARSLTGNDDMYKWDELGEYDVDYPELQDDVYDEDTTYEIDNTAYGNEIDYENPRTFAENVLLQNLYRYIALNILPKLANPEKRGPNTGMRNSRPSQRNPGRGFRPYNKCKRGRMGGLGKGMYGC</sequence>
<keyword evidence="3" id="KW-1185">Reference proteome</keyword>
<feature type="signal peptide" evidence="2">
    <location>
        <begin position="1"/>
        <end position="21"/>
    </location>
</feature>
<dbReference type="RefSeq" id="XP_002737384.1">
    <property type="nucleotide sequence ID" value="XM_002737338.2"/>
</dbReference>
<keyword evidence="2" id="KW-0732">Signal</keyword>